<name>A0A545U4E3_9GAMM</name>
<keyword evidence="1" id="KW-1133">Transmembrane helix</keyword>
<protein>
    <submittedName>
        <fullName evidence="2">Sodium-dependent bicarbonate transport family permease</fullName>
    </submittedName>
</protein>
<dbReference type="InterPro" id="IPR010293">
    <property type="entry name" value="Sbt_1"/>
</dbReference>
<feature type="transmembrane region" description="Helical" evidence="1">
    <location>
        <begin position="61"/>
        <end position="79"/>
    </location>
</feature>
<dbReference type="PANTHER" id="PTHR40400">
    <property type="entry name" value="SLR1512 PROTEIN"/>
    <property type="match status" value="1"/>
</dbReference>
<feature type="transmembrane region" description="Helical" evidence="1">
    <location>
        <begin position="6"/>
        <end position="23"/>
    </location>
</feature>
<dbReference type="PANTHER" id="PTHR40400:SF1">
    <property type="entry name" value="SLR1512 PROTEIN"/>
    <property type="match status" value="1"/>
</dbReference>
<evidence type="ECO:0000256" key="1">
    <source>
        <dbReference type="SAM" id="Phobius"/>
    </source>
</evidence>
<organism evidence="2 3">
    <name type="scientific">Aliikangiella coralliicola</name>
    <dbReference type="NCBI Taxonomy" id="2592383"/>
    <lineage>
        <taxon>Bacteria</taxon>
        <taxon>Pseudomonadati</taxon>
        <taxon>Pseudomonadota</taxon>
        <taxon>Gammaproteobacteria</taxon>
        <taxon>Oceanospirillales</taxon>
        <taxon>Pleioneaceae</taxon>
        <taxon>Aliikangiella</taxon>
    </lineage>
</organism>
<accession>A0A545U4E3</accession>
<keyword evidence="1" id="KW-0472">Membrane</keyword>
<proteinExistence type="predicted"/>
<feature type="transmembrane region" description="Helical" evidence="1">
    <location>
        <begin position="245"/>
        <end position="267"/>
    </location>
</feature>
<evidence type="ECO:0000313" key="3">
    <source>
        <dbReference type="Proteomes" id="UP000315439"/>
    </source>
</evidence>
<dbReference type="EMBL" id="VIKS01000014">
    <property type="protein sequence ID" value="TQV84332.1"/>
    <property type="molecule type" value="Genomic_DNA"/>
</dbReference>
<keyword evidence="3" id="KW-1185">Reference proteome</keyword>
<feature type="transmembrane region" description="Helical" evidence="1">
    <location>
        <begin position="123"/>
        <end position="142"/>
    </location>
</feature>
<dbReference type="RefSeq" id="WP_142933855.1">
    <property type="nucleotide sequence ID" value="NZ_ML660170.1"/>
</dbReference>
<dbReference type="AlphaFoldDB" id="A0A545U4E3"/>
<keyword evidence="1" id="KW-0812">Transmembrane</keyword>
<comment type="caution">
    <text evidence="2">The sequence shown here is derived from an EMBL/GenBank/DDBJ whole genome shotgun (WGS) entry which is preliminary data.</text>
</comment>
<sequence>MQLDVIILFFILGVIAKISRSGLNIPAGLHQGISIFLMLAIGLKGGIALAGHISYDILKQSFVIMMSGFLFPLIAYPLLTYFGGFSRDNSASVAAHFGSVSIGTYAVAVALLESQNIAYEAYFPVFVVLLEFPAMIIGVILAKSTNKKLSAKTWLKEIFANQSLVLLFGGMAIGVIAGEQTAKIMPFFADLFYGVLAIFLLEMGILAAGKLADLKKNGSFLVAFGILMPLINAAAGGLLGSALGFSAGGIFLTIVLSASASYIAVPMAMRTMIPSANPALGLTASLGVAFPFNIVVGLPIYWLFAQWLMAN</sequence>
<reference evidence="2 3" key="1">
    <citation type="submission" date="2019-07" db="EMBL/GenBank/DDBJ databases">
        <title>Draft genome for Aliikangiella sp. M105.</title>
        <authorList>
            <person name="Wang G."/>
        </authorList>
    </citation>
    <scope>NUCLEOTIDE SEQUENCE [LARGE SCALE GENOMIC DNA]</scope>
    <source>
        <strain evidence="2 3">M105</strain>
    </source>
</reference>
<dbReference type="Pfam" id="PF05982">
    <property type="entry name" value="Sbt_1"/>
    <property type="match status" value="1"/>
</dbReference>
<dbReference type="Proteomes" id="UP000315439">
    <property type="component" value="Unassembled WGS sequence"/>
</dbReference>
<evidence type="ECO:0000313" key="2">
    <source>
        <dbReference type="EMBL" id="TQV84332.1"/>
    </source>
</evidence>
<feature type="transmembrane region" description="Helical" evidence="1">
    <location>
        <begin position="220"/>
        <end position="239"/>
    </location>
</feature>
<feature type="transmembrane region" description="Helical" evidence="1">
    <location>
        <begin position="35"/>
        <end position="55"/>
    </location>
</feature>
<feature type="transmembrane region" description="Helical" evidence="1">
    <location>
        <begin position="184"/>
        <end position="208"/>
    </location>
</feature>
<feature type="transmembrane region" description="Helical" evidence="1">
    <location>
        <begin position="154"/>
        <end position="178"/>
    </location>
</feature>
<gene>
    <name evidence="2" type="ORF">FLL46_22160</name>
</gene>
<dbReference type="OrthoDB" id="345121at2"/>
<feature type="transmembrane region" description="Helical" evidence="1">
    <location>
        <begin position="279"/>
        <end position="304"/>
    </location>
</feature>
<feature type="transmembrane region" description="Helical" evidence="1">
    <location>
        <begin position="91"/>
        <end position="111"/>
    </location>
</feature>